<organism evidence="1 2">
    <name type="scientific">Phytophthora pseudosyringae</name>
    <dbReference type="NCBI Taxonomy" id="221518"/>
    <lineage>
        <taxon>Eukaryota</taxon>
        <taxon>Sar</taxon>
        <taxon>Stramenopiles</taxon>
        <taxon>Oomycota</taxon>
        <taxon>Peronosporomycetes</taxon>
        <taxon>Peronosporales</taxon>
        <taxon>Peronosporaceae</taxon>
        <taxon>Phytophthora</taxon>
    </lineage>
</organism>
<evidence type="ECO:0000313" key="1">
    <source>
        <dbReference type="EMBL" id="KAG7387473.1"/>
    </source>
</evidence>
<sequence>MTQGDVRASPFQPLSLAPSDTNQLQLVVETILDANLGRYQRFLDSDNGNVSPRTWKLVKTVHRTRVYLERQHRPALTPFQGSLAGNGSNNAGLQPMLCVGSTFGRLDDVMLGIVNPPPSCVNDLSRAPLLSTLRLPTPATPFQSVEVKWMELNVRSKAMGLVKNHDYVYVEATGTLCLANGERIGYHLLHSIDIPAAHRLPRCARAQLSVCSFFRQETTSSVSVYVLGMMDPMNDRVRRVVLPHFVNTLLSTFKRAPSVNTKRLSETPDKRGPELKNCGSFRRDGKCITCSKRAWRLGKTATCNVCSGHVCSSCKVVEELSFMTLELEMTQRKVVFCSSCAINESVSEFSFAQTASYSSSRSLAQESEVSVLSC</sequence>
<comment type="caution">
    <text evidence="1">The sequence shown here is derived from an EMBL/GenBank/DDBJ whole genome shotgun (WGS) entry which is preliminary data.</text>
</comment>
<protein>
    <recommendedName>
        <fullName evidence="3">FYVE-type domain-containing protein</fullName>
    </recommendedName>
</protein>
<dbReference type="AlphaFoldDB" id="A0A8T1W5Q0"/>
<dbReference type="OrthoDB" id="115921at2759"/>
<dbReference type="PANTHER" id="PTHR13510:SF44">
    <property type="entry name" value="RABENOSYN-5"/>
    <property type="match status" value="1"/>
</dbReference>
<dbReference type="InterPro" id="IPR052727">
    <property type="entry name" value="Rab4/Rab5_effector"/>
</dbReference>
<name>A0A8T1W5Q0_9STRA</name>
<evidence type="ECO:0000313" key="2">
    <source>
        <dbReference type="Proteomes" id="UP000694044"/>
    </source>
</evidence>
<evidence type="ECO:0008006" key="3">
    <source>
        <dbReference type="Google" id="ProtNLM"/>
    </source>
</evidence>
<proteinExistence type="predicted"/>
<gene>
    <name evidence="1" type="ORF">PHYPSEUDO_014121</name>
</gene>
<keyword evidence="2" id="KW-1185">Reference proteome</keyword>
<dbReference type="EMBL" id="JAGDFM010000078">
    <property type="protein sequence ID" value="KAG7387473.1"/>
    <property type="molecule type" value="Genomic_DNA"/>
</dbReference>
<accession>A0A8T1W5Q0</accession>
<reference evidence="1" key="1">
    <citation type="submission" date="2021-02" db="EMBL/GenBank/DDBJ databases">
        <authorList>
            <person name="Palmer J.M."/>
        </authorList>
    </citation>
    <scope>NUCLEOTIDE SEQUENCE</scope>
    <source>
        <strain evidence="1">SCRP734</strain>
    </source>
</reference>
<dbReference type="PANTHER" id="PTHR13510">
    <property type="entry name" value="FYVE-FINGER-CONTAINING RAB5 EFFECTOR PROTEIN RABENOSYN-5-RELATED"/>
    <property type="match status" value="1"/>
</dbReference>
<dbReference type="Proteomes" id="UP000694044">
    <property type="component" value="Unassembled WGS sequence"/>
</dbReference>